<gene>
    <name evidence="1" type="ORF">EHQ58_12300</name>
</gene>
<keyword evidence="2" id="KW-1185">Reference proteome</keyword>
<sequence length="289" mass="34092">MRRIREIRKIAIIFLGIAFFFTNCHLSWYVKRSESAEVSLPKRDVTLCLVSNLRYQSPLSTNQMLPFDPWEEMPSDFTYKVQAPYFTTLDPEFLTFLKERLKNRRNLVIKTQIFGIPEAEIQSKYFDLLKSPKSLARYEVLAKLKKTKPILSDVLKLYADIVDESTEMLYGREDPFSHEITGCDSYLYVSKYRTRQESYNDVLHFITFGILPEFRYQNHTYDLILRPSKRSGIETNSYVIGYRRLSTLLFFPTFGLFDSVSTFDKEYQFSEESEEIFLDAVSETLERSL</sequence>
<protein>
    <submittedName>
        <fullName evidence="1">Uncharacterized protein</fullName>
    </submittedName>
</protein>
<dbReference type="Proteomes" id="UP000297693">
    <property type="component" value="Unassembled WGS sequence"/>
</dbReference>
<organism evidence="1 2">
    <name type="scientific">Leptospira ognonensis</name>
    <dbReference type="NCBI Taxonomy" id="2484945"/>
    <lineage>
        <taxon>Bacteria</taxon>
        <taxon>Pseudomonadati</taxon>
        <taxon>Spirochaetota</taxon>
        <taxon>Spirochaetia</taxon>
        <taxon>Leptospirales</taxon>
        <taxon>Leptospiraceae</taxon>
        <taxon>Leptospira</taxon>
    </lineage>
</organism>
<dbReference type="AlphaFoldDB" id="A0A4R9K211"/>
<dbReference type="EMBL" id="RQGD01000034">
    <property type="protein sequence ID" value="TGL58155.1"/>
    <property type="molecule type" value="Genomic_DNA"/>
</dbReference>
<reference evidence="1" key="1">
    <citation type="journal article" date="2019" name="PLoS Negl. Trop. Dis.">
        <title>Revisiting the worldwide diversity of Leptospira species in the environment.</title>
        <authorList>
            <person name="Vincent A.T."/>
            <person name="Schiettekatte O."/>
            <person name="Bourhy P."/>
            <person name="Veyrier F.J."/>
            <person name="Picardeau M."/>
        </authorList>
    </citation>
    <scope>NUCLEOTIDE SEQUENCE [LARGE SCALE GENOMIC DNA]</scope>
    <source>
        <strain evidence="1">201702476</strain>
    </source>
</reference>
<evidence type="ECO:0000313" key="1">
    <source>
        <dbReference type="EMBL" id="TGL58155.1"/>
    </source>
</evidence>
<evidence type="ECO:0000313" key="2">
    <source>
        <dbReference type="Proteomes" id="UP000297693"/>
    </source>
</evidence>
<proteinExistence type="predicted"/>
<accession>A0A4R9K211</accession>
<name>A0A4R9K211_9LEPT</name>
<comment type="caution">
    <text evidence="1">The sequence shown here is derived from an EMBL/GenBank/DDBJ whole genome shotgun (WGS) entry which is preliminary data.</text>
</comment>